<reference evidence="1 2" key="1">
    <citation type="submission" date="2016-08" db="EMBL/GenBank/DDBJ databases">
        <title>A Parts List for Fungal Cellulosomes Revealed by Comparative Genomics.</title>
        <authorList>
            <consortium name="DOE Joint Genome Institute"/>
            <person name="Haitjema C.H."/>
            <person name="Gilmore S.P."/>
            <person name="Henske J.K."/>
            <person name="Solomon K.V."/>
            <person name="De Groot R."/>
            <person name="Kuo A."/>
            <person name="Mondo S.J."/>
            <person name="Salamov A.A."/>
            <person name="Labutti K."/>
            <person name="Zhao Z."/>
            <person name="Chiniquy J."/>
            <person name="Barry K."/>
            <person name="Brewer H.M."/>
            <person name="Purvine S.O."/>
            <person name="Wright A.T."/>
            <person name="Boxma B."/>
            <person name="Van Alen T."/>
            <person name="Hackstein J.H."/>
            <person name="Baker S.E."/>
            <person name="Grigoriev I.V."/>
            <person name="O'Malley M.A."/>
        </authorList>
    </citation>
    <scope>NUCLEOTIDE SEQUENCE [LARGE SCALE GENOMIC DNA]</scope>
    <source>
        <strain evidence="1 2">G1</strain>
    </source>
</reference>
<gene>
    <name evidence="1" type="ORF">LY90DRAFT_699500</name>
</gene>
<comment type="caution">
    <text evidence="1">The sequence shown here is derived from an EMBL/GenBank/DDBJ whole genome shotgun (WGS) entry which is preliminary data.</text>
</comment>
<proteinExistence type="predicted"/>
<sequence>MEGSGNQVNTEIDVSKIKYENRENIKSILNELLKLSQLLNEWISNNTKLYQEITKNNVTRNKNQSSEEFLSHFHEILLKIYSIKSDILTKINKVDYQNKEELRLLSDIFETVTSFTEMFEREYSLKETIISDILNRVLKKEELETSYSLITNEPYIDYDCLTSYLNTKTILYQTLSSSA</sequence>
<dbReference type="OrthoDB" id="2149542at2759"/>
<organism evidence="1 2">
    <name type="scientific">Neocallimastix californiae</name>
    <dbReference type="NCBI Taxonomy" id="1754190"/>
    <lineage>
        <taxon>Eukaryota</taxon>
        <taxon>Fungi</taxon>
        <taxon>Fungi incertae sedis</taxon>
        <taxon>Chytridiomycota</taxon>
        <taxon>Chytridiomycota incertae sedis</taxon>
        <taxon>Neocallimastigomycetes</taxon>
        <taxon>Neocallimastigales</taxon>
        <taxon>Neocallimastigaceae</taxon>
        <taxon>Neocallimastix</taxon>
    </lineage>
</organism>
<dbReference type="EMBL" id="MCOG01000032">
    <property type="protein sequence ID" value="ORY73740.1"/>
    <property type="molecule type" value="Genomic_DNA"/>
</dbReference>
<name>A0A1Y2EQ74_9FUNG</name>
<accession>A0A1Y2EQ74</accession>
<dbReference type="AlphaFoldDB" id="A0A1Y2EQ74"/>
<evidence type="ECO:0000313" key="2">
    <source>
        <dbReference type="Proteomes" id="UP000193920"/>
    </source>
</evidence>
<dbReference type="Proteomes" id="UP000193920">
    <property type="component" value="Unassembled WGS sequence"/>
</dbReference>
<evidence type="ECO:0000313" key="1">
    <source>
        <dbReference type="EMBL" id="ORY73740.1"/>
    </source>
</evidence>
<keyword evidence="2" id="KW-1185">Reference proteome</keyword>
<protein>
    <submittedName>
        <fullName evidence="1">Uncharacterized protein</fullName>
    </submittedName>
</protein>